<organism evidence="2 3">
    <name type="scientific">Paramecium octaurelia</name>
    <dbReference type="NCBI Taxonomy" id="43137"/>
    <lineage>
        <taxon>Eukaryota</taxon>
        <taxon>Sar</taxon>
        <taxon>Alveolata</taxon>
        <taxon>Ciliophora</taxon>
        <taxon>Intramacronucleata</taxon>
        <taxon>Oligohymenophorea</taxon>
        <taxon>Peniculida</taxon>
        <taxon>Parameciidae</taxon>
        <taxon>Paramecium</taxon>
    </lineage>
</organism>
<evidence type="ECO:0000313" key="2">
    <source>
        <dbReference type="EMBL" id="CAD8189650.1"/>
    </source>
</evidence>
<sequence>MNTKGLNKDIKRTKRFLRLIVNFMNLKVKSYLDAMRLLLSRIRIAGEAQIVVRVVKIFARVYNQQNSDEFKQDETSYVLAYTFIMLSTDTASTKILEKNRMIKEQFKKNSIAFPNILPNYFEEVYDSVTREPFRTTSVIQNRSTVI</sequence>
<comment type="caution">
    <text evidence="2">The sequence shown here is derived from an EMBL/GenBank/DDBJ whole genome shotgun (WGS) entry which is preliminary data.</text>
</comment>
<protein>
    <recommendedName>
        <fullName evidence="1">SEC7 domain-containing protein</fullName>
    </recommendedName>
</protein>
<evidence type="ECO:0000259" key="1">
    <source>
        <dbReference type="PROSITE" id="PS50190"/>
    </source>
</evidence>
<dbReference type="GO" id="GO:0005085">
    <property type="term" value="F:guanyl-nucleotide exchange factor activity"/>
    <property type="evidence" value="ECO:0007669"/>
    <property type="project" value="InterPro"/>
</dbReference>
<dbReference type="GO" id="GO:0032012">
    <property type="term" value="P:regulation of ARF protein signal transduction"/>
    <property type="evidence" value="ECO:0007669"/>
    <property type="project" value="InterPro"/>
</dbReference>
<evidence type="ECO:0000313" key="3">
    <source>
        <dbReference type="Proteomes" id="UP000683925"/>
    </source>
</evidence>
<feature type="domain" description="SEC7" evidence="1">
    <location>
        <begin position="7"/>
        <end position="131"/>
    </location>
</feature>
<dbReference type="OrthoDB" id="18431at2759"/>
<gene>
    <name evidence="2" type="ORF">POCTA_138.1.T0950165</name>
</gene>
<dbReference type="PANTHER" id="PTHR10663">
    <property type="entry name" value="GUANYL-NUCLEOTIDE EXCHANGE FACTOR"/>
    <property type="match status" value="1"/>
</dbReference>
<accession>A0A8S1WLR8</accession>
<name>A0A8S1WLR8_PAROT</name>
<dbReference type="AlphaFoldDB" id="A0A8S1WLR8"/>
<dbReference type="EMBL" id="CAJJDP010000094">
    <property type="protein sequence ID" value="CAD8189650.1"/>
    <property type="molecule type" value="Genomic_DNA"/>
</dbReference>
<keyword evidence="3" id="KW-1185">Reference proteome</keyword>
<dbReference type="Pfam" id="PF01369">
    <property type="entry name" value="Sec7"/>
    <property type="match status" value="1"/>
</dbReference>
<dbReference type="PANTHER" id="PTHR10663:SF388">
    <property type="entry name" value="GOLGI-SPECIFIC BREFELDIN A-RESISTANCE GUANINE NUCLEOTIDE EXCHANGE FACTOR 1"/>
    <property type="match status" value="1"/>
</dbReference>
<dbReference type="InterPro" id="IPR000904">
    <property type="entry name" value="Sec7_dom"/>
</dbReference>
<dbReference type="PROSITE" id="PS50190">
    <property type="entry name" value="SEC7"/>
    <property type="match status" value="1"/>
</dbReference>
<reference evidence="2" key="1">
    <citation type="submission" date="2021-01" db="EMBL/GenBank/DDBJ databases">
        <authorList>
            <consortium name="Genoscope - CEA"/>
            <person name="William W."/>
        </authorList>
    </citation>
    <scope>NUCLEOTIDE SEQUENCE</scope>
</reference>
<proteinExistence type="predicted"/>
<dbReference type="Proteomes" id="UP000683925">
    <property type="component" value="Unassembled WGS sequence"/>
</dbReference>